<keyword evidence="3" id="KW-1185">Reference proteome</keyword>
<feature type="region of interest" description="Disordered" evidence="1">
    <location>
        <begin position="1"/>
        <end position="23"/>
    </location>
</feature>
<evidence type="ECO:0000313" key="3">
    <source>
        <dbReference type="Proteomes" id="UP001620626"/>
    </source>
</evidence>
<accession>A0ABD2M8Y3</accession>
<evidence type="ECO:0000256" key="1">
    <source>
        <dbReference type="SAM" id="MobiDB-lite"/>
    </source>
</evidence>
<dbReference type="Gene3D" id="1.20.58.890">
    <property type="match status" value="2"/>
</dbReference>
<feature type="compositionally biased region" description="Polar residues" evidence="1">
    <location>
        <begin position="1"/>
        <end position="22"/>
    </location>
</feature>
<evidence type="ECO:0000313" key="2">
    <source>
        <dbReference type="EMBL" id="KAL3123978.1"/>
    </source>
</evidence>
<organism evidence="2 3">
    <name type="scientific">Heterodera trifolii</name>
    <dbReference type="NCBI Taxonomy" id="157864"/>
    <lineage>
        <taxon>Eukaryota</taxon>
        <taxon>Metazoa</taxon>
        <taxon>Ecdysozoa</taxon>
        <taxon>Nematoda</taxon>
        <taxon>Chromadorea</taxon>
        <taxon>Rhabditida</taxon>
        <taxon>Tylenchina</taxon>
        <taxon>Tylenchomorpha</taxon>
        <taxon>Tylenchoidea</taxon>
        <taxon>Heteroderidae</taxon>
        <taxon>Heteroderinae</taxon>
        <taxon>Heterodera</taxon>
    </lineage>
</organism>
<comment type="caution">
    <text evidence="2">The sequence shown here is derived from an EMBL/GenBank/DDBJ whole genome shotgun (WGS) entry which is preliminary data.</text>
</comment>
<sequence length="452" mass="51016">MDYEMDNQNAESSKLNSQNNEIGSPVPMDIDPLIGQSDVTAGEDELIKVIDEADLLTGQLRTKAIYLEQEKESILDKINNIKASADKMTDENVLAERQELMLNMKRIDQKCTSVNVHVETKRNEQQSKALEQVNKMIESAMDHKKSNAVEIKQKIIGFLNACLSEETDGPIDQKFESMVIGCIGDDQKRIRLKLEQIVQQMKAPKRENTSKNKKKKTIAEANDLLKQLDEVDHLTDQLRANSIKLEQEKVSILEKINKMKAYAVDQMTDEHFSAEREELMLNMKRIDQKCISVNLHVETKRNEQQSKALEQVNKMIESAMDHKKSNAVEIKQKIIGFLNACLSEEVGPIDLEFQSAILGCTLDDQKASGFEPTRPKPFLTNRAMKDELNVLCRVAQPSPSSPVPDLFGPIPRPTPDMSLPEQTAFDYEVPPICKTTISSSSLRFSSTPLNLD</sequence>
<name>A0ABD2M8Y3_9BILA</name>
<gene>
    <name evidence="2" type="ORF">niasHT_003685</name>
</gene>
<reference evidence="2 3" key="1">
    <citation type="submission" date="2024-10" db="EMBL/GenBank/DDBJ databases">
        <authorList>
            <person name="Kim D."/>
        </authorList>
    </citation>
    <scope>NUCLEOTIDE SEQUENCE [LARGE SCALE GENOMIC DNA]</scope>
    <source>
        <strain evidence="2">BH-2024</strain>
    </source>
</reference>
<dbReference type="Proteomes" id="UP001620626">
    <property type="component" value="Unassembled WGS sequence"/>
</dbReference>
<dbReference type="InterPro" id="IPR037689">
    <property type="entry name" value="BAG2"/>
</dbReference>
<dbReference type="PANTHER" id="PTHR12334:SF6">
    <property type="entry name" value="BAG FAMILY MOLECULAR CHAPERONE REGULATOR 2"/>
    <property type="match status" value="1"/>
</dbReference>
<dbReference type="PANTHER" id="PTHR12334">
    <property type="entry name" value="BAG FAMILY MOLECULAR CHAPERONE REGULATOR 2"/>
    <property type="match status" value="1"/>
</dbReference>
<dbReference type="EMBL" id="JBICBT010000081">
    <property type="protein sequence ID" value="KAL3123978.1"/>
    <property type="molecule type" value="Genomic_DNA"/>
</dbReference>
<dbReference type="AlphaFoldDB" id="A0ABD2M8Y3"/>
<proteinExistence type="predicted"/>
<protein>
    <submittedName>
        <fullName evidence="2">Uncharacterized protein</fullName>
    </submittedName>
</protein>